<evidence type="ECO:0000256" key="2">
    <source>
        <dbReference type="ARBA" id="ARBA00007079"/>
    </source>
</evidence>
<evidence type="ECO:0000256" key="1">
    <source>
        <dbReference type="ARBA" id="ARBA00004141"/>
    </source>
</evidence>
<comment type="caution">
    <text evidence="10">The sequence shown here is derived from an EMBL/GenBank/DDBJ whole genome shotgun (WGS) entry which is preliminary data.</text>
</comment>
<gene>
    <name evidence="10" type="ORF">SO802_030936</name>
</gene>
<evidence type="ECO:0000256" key="5">
    <source>
        <dbReference type="ARBA" id="ARBA00022989"/>
    </source>
</evidence>
<evidence type="ECO:0000313" key="11">
    <source>
        <dbReference type="Proteomes" id="UP001459277"/>
    </source>
</evidence>
<dbReference type="GO" id="GO:0015743">
    <property type="term" value="P:malate transport"/>
    <property type="evidence" value="ECO:0007669"/>
    <property type="project" value="InterPro"/>
</dbReference>
<name>A0AAW2BJ05_9ROSI</name>
<dbReference type="EMBL" id="JAZDWU010000011">
    <property type="protein sequence ID" value="KAK9985985.1"/>
    <property type="molecule type" value="Genomic_DNA"/>
</dbReference>
<keyword evidence="8" id="KW-0407">Ion channel</keyword>
<keyword evidence="7 9" id="KW-0472">Membrane</keyword>
<keyword evidence="6" id="KW-0406">Ion transport</keyword>
<dbReference type="PANTHER" id="PTHR31086">
    <property type="entry name" value="ALUMINUM-ACTIVATED MALATE TRANSPORTER 10"/>
    <property type="match status" value="1"/>
</dbReference>
<dbReference type="GO" id="GO:0034220">
    <property type="term" value="P:monoatomic ion transmembrane transport"/>
    <property type="evidence" value="ECO:0007669"/>
    <property type="project" value="UniProtKB-KW"/>
</dbReference>
<organism evidence="10 11">
    <name type="scientific">Lithocarpus litseifolius</name>
    <dbReference type="NCBI Taxonomy" id="425828"/>
    <lineage>
        <taxon>Eukaryota</taxon>
        <taxon>Viridiplantae</taxon>
        <taxon>Streptophyta</taxon>
        <taxon>Embryophyta</taxon>
        <taxon>Tracheophyta</taxon>
        <taxon>Spermatophyta</taxon>
        <taxon>Magnoliopsida</taxon>
        <taxon>eudicotyledons</taxon>
        <taxon>Gunneridae</taxon>
        <taxon>Pentapetalae</taxon>
        <taxon>rosids</taxon>
        <taxon>fabids</taxon>
        <taxon>Fagales</taxon>
        <taxon>Fagaceae</taxon>
        <taxon>Lithocarpus</taxon>
    </lineage>
</organism>
<dbReference type="GO" id="GO:0016020">
    <property type="term" value="C:membrane"/>
    <property type="evidence" value="ECO:0007669"/>
    <property type="project" value="UniProtKB-SubCell"/>
</dbReference>
<feature type="transmembrane region" description="Helical" evidence="9">
    <location>
        <begin position="205"/>
        <end position="226"/>
    </location>
</feature>
<proteinExistence type="inferred from homology"/>
<evidence type="ECO:0008006" key="12">
    <source>
        <dbReference type="Google" id="ProtNLM"/>
    </source>
</evidence>
<dbReference type="InterPro" id="IPR020966">
    <property type="entry name" value="ALMT"/>
</dbReference>
<dbReference type="Proteomes" id="UP001459277">
    <property type="component" value="Unassembled WGS sequence"/>
</dbReference>
<sequence>MQSSFSSTNSIIAMEIESTTQEKAGPLALAWDWVKSLPLNFKNIAVNLVRTTKKLGQDDPRRIMHSLKVGLSLTLVSLLYYWRPLYNGFGVSGMWAVLTVIVVFEFTVGATLSKGLNRACATLSAGALGCGAHHLARLFGEKGEPIVLGLLVFLLAAASSFTRFIPRIKARYDYGVLIFILTFSLVSVTGYRVGKILELANERLTTIGIGGATCIIVSICVCPVWAGEDLHKLVASNIEKLASYLEGFGGEYFPDPEDHEGNVMASKGDKALLQGYKSVLNSKNTEESLANFARWEPGHGRFHFRHPWKQYLKIGVLARQCAYRIDALNGNINSDLQAAMEFRNKIRKPSKKMCSEASKALKALALSIKTMTDPSAAKSHVENSKTAIDELKLVLKAVSLENADLLAIVPIASVASILTEITKCVENIYESVHELSCLAEFKSTSVESTVSPEKPQAQLLVLHCGSIKPVLDGDNDHVIITVHETRNIPYKLNFLSHQSPGNHDLEV</sequence>
<protein>
    <recommendedName>
        <fullName evidence="12">Aluminum-activated malate transporter</fullName>
    </recommendedName>
</protein>
<keyword evidence="4 9" id="KW-0812">Transmembrane</keyword>
<evidence type="ECO:0000256" key="4">
    <source>
        <dbReference type="ARBA" id="ARBA00022692"/>
    </source>
</evidence>
<comment type="subcellular location">
    <subcellularLocation>
        <location evidence="1">Membrane</location>
        <topology evidence="1">Multi-pass membrane protein</topology>
    </subcellularLocation>
</comment>
<reference evidence="10 11" key="1">
    <citation type="submission" date="2024-01" db="EMBL/GenBank/DDBJ databases">
        <title>A telomere-to-telomere, gap-free genome of sweet tea (Lithocarpus litseifolius).</title>
        <authorList>
            <person name="Zhou J."/>
        </authorList>
    </citation>
    <scope>NUCLEOTIDE SEQUENCE [LARGE SCALE GENOMIC DNA]</scope>
    <source>
        <strain evidence="10">Zhou-2022a</strain>
        <tissue evidence="10">Leaf</tissue>
    </source>
</reference>
<feature type="transmembrane region" description="Helical" evidence="9">
    <location>
        <begin position="63"/>
        <end position="82"/>
    </location>
</feature>
<comment type="similarity">
    <text evidence="2">Belongs to the aromatic acid exporter (TC 2.A.85) family.</text>
</comment>
<keyword evidence="3" id="KW-0813">Transport</keyword>
<evidence type="ECO:0000313" key="10">
    <source>
        <dbReference type="EMBL" id="KAK9985985.1"/>
    </source>
</evidence>
<feature type="transmembrane region" description="Helical" evidence="9">
    <location>
        <begin position="146"/>
        <end position="165"/>
    </location>
</feature>
<evidence type="ECO:0000256" key="6">
    <source>
        <dbReference type="ARBA" id="ARBA00023065"/>
    </source>
</evidence>
<dbReference type="Pfam" id="PF11744">
    <property type="entry name" value="ALMT"/>
    <property type="match status" value="1"/>
</dbReference>
<keyword evidence="5 9" id="KW-1133">Transmembrane helix</keyword>
<evidence type="ECO:0000256" key="9">
    <source>
        <dbReference type="SAM" id="Phobius"/>
    </source>
</evidence>
<feature type="transmembrane region" description="Helical" evidence="9">
    <location>
        <begin position="94"/>
        <end position="112"/>
    </location>
</feature>
<evidence type="ECO:0000256" key="7">
    <source>
        <dbReference type="ARBA" id="ARBA00023136"/>
    </source>
</evidence>
<dbReference type="AlphaFoldDB" id="A0AAW2BJ05"/>
<keyword evidence="11" id="KW-1185">Reference proteome</keyword>
<evidence type="ECO:0000256" key="3">
    <source>
        <dbReference type="ARBA" id="ARBA00022448"/>
    </source>
</evidence>
<evidence type="ECO:0000256" key="8">
    <source>
        <dbReference type="ARBA" id="ARBA00023303"/>
    </source>
</evidence>
<feature type="transmembrane region" description="Helical" evidence="9">
    <location>
        <begin position="172"/>
        <end position="193"/>
    </location>
</feature>
<accession>A0AAW2BJ05</accession>